<evidence type="ECO:0000256" key="5">
    <source>
        <dbReference type="ARBA" id="ARBA00022801"/>
    </source>
</evidence>
<reference evidence="12" key="1">
    <citation type="submission" date="2016-10" db="EMBL/GenBank/DDBJ databases">
        <authorList>
            <person name="Varghese N."/>
            <person name="Submissions S."/>
        </authorList>
    </citation>
    <scope>NUCLEOTIDE SEQUENCE [LARGE SCALE GENOMIC DNA]</scope>
    <source>
        <strain evidence="12">CECT 8338</strain>
    </source>
</reference>
<keyword evidence="3" id="KW-0645">Protease</keyword>
<feature type="domain" description="M23ase beta-sheet core" evidence="8">
    <location>
        <begin position="352"/>
        <end position="448"/>
    </location>
</feature>
<sequence length="491" mass="54606">MGSPTNKTTLYPKSHILAASGIAAALSFFLLVIPSTDVEAHKTFIPLDLSNPETQSTSALSERVTSLLNDNVIIPLKDGDFGALTQAIHPADGDLIDQLLMANQEPPPLNNEMHADNHDSLGTTDHWTRLTVESGNTLSTVFDRVGIPTSTLYSVLDSSNEAKRFTRLRIGQILEFKLDDGGDLLALRSKLNDLETIEISRNGDGFVFNKELLEPEVRNRFAQGQINSSLFLAAQRAEMPHNLTMQMANIFGYDIDFAREIRQGDNFEVLFEEKHLDGKRVGTGNILAARFVNRGREYTAVRYVDRQGQASYYRADGTSMRRAFIRTPVEFARISSRFNPNRRHPILNTIRAHNGVDYAAPTGTPIKATGDGRIIHLGRKGGYGNTIVIRHGQQYQTLYAHMNGYARGLSNGSHVTQGQVIGYVGMTGLATGPHLHYEFLRSGRHVDPLRVDLPVADPVPDNERERFMEQSKQVMASLDQHRTTQLAMLDQ</sequence>
<evidence type="ECO:0000256" key="1">
    <source>
        <dbReference type="ARBA" id="ARBA00001947"/>
    </source>
</evidence>
<keyword evidence="5 11" id="KW-0378">Hydrolase</keyword>
<dbReference type="Pfam" id="PF04225">
    <property type="entry name" value="LysM_OapA"/>
    <property type="match status" value="1"/>
</dbReference>
<dbReference type="Gene3D" id="3.10.450.350">
    <property type="match status" value="2"/>
</dbReference>
<evidence type="ECO:0000256" key="7">
    <source>
        <dbReference type="ARBA" id="ARBA00023049"/>
    </source>
</evidence>
<evidence type="ECO:0000256" key="3">
    <source>
        <dbReference type="ARBA" id="ARBA00022670"/>
    </source>
</evidence>
<dbReference type="CDD" id="cd12797">
    <property type="entry name" value="M23_peptidase"/>
    <property type="match status" value="1"/>
</dbReference>
<dbReference type="GO" id="GO:0004222">
    <property type="term" value="F:metalloendopeptidase activity"/>
    <property type="evidence" value="ECO:0007669"/>
    <property type="project" value="TreeGrafter"/>
</dbReference>
<evidence type="ECO:0000256" key="2">
    <source>
        <dbReference type="ARBA" id="ARBA00004196"/>
    </source>
</evidence>
<comment type="subcellular location">
    <subcellularLocation>
        <location evidence="2">Cell envelope</location>
    </subcellularLocation>
</comment>
<dbReference type="AlphaFoldDB" id="A0A1H2DZS0"/>
<keyword evidence="7" id="KW-0482">Metalloprotease</keyword>
<comment type="cofactor">
    <cofactor evidence="1">
        <name>Zn(2+)</name>
        <dbReference type="ChEBI" id="CHEBI:29105"/>
    </cofactor>
</comment>
<dbReference type="FunFam" id="2.70.70.10:FF:000002">
    <property type="entry name" value="Murein DD-endopeptidase MepM"/>
    <property type="match status" value="1"/>
</dbReference>
<keyword evidence="12" id="KW-1185">Reference proteome</keyword>
<dbReference type="Pfam" id="PF01551">
    <property type="entry name" value="Peptidase_M23"/>
    <property type="match status" value="1"/>
</dbReference>
<evidence type="ECO:0000313" key="12">
    <source>
        <dbReference type="Proteomes" id="UP000243924"/>
    </source>
</evidence>
<dbReference type="OrthoDB" id="9805070at2"/>
<feature type="domain" description="Csd3-like second N-terminal" evidence="10">
    <location>
        <begin position="217"/>
        <end position="340"/>
    </location>
</feature>
<evidence type="ECO:0000256" key="6">
    <source>
        <dbReference type="ARBA" id="ARBA00022833"/>
    </source>
</evidence>
<dbReference type="Proteomes" id="UP000243924">
    <property type="component" value="Chromosome I"/>
</dbReference>
<dbReference type="RefSeq" id="WP_092383193.1">
    <property type="nucleotide sequence ID" value="NZ_LT629787.1"/>
</dbReference>
<name>A0A1H2DZS0_9GAMM</name>
<evidence type="ECO:0000259" key="9">
    <source>
        <dbReference type="Pfam" id="PF04225"/>
    </source>
</evidence>
<dbReference type="InterPro" id="IPR007340">
    <property type="entry name" value="LysM_Opacity-associatedA"/>
</dbReference>
<dbReference type="InterPro" id="IPR050570">
    <property type="entry name" value="Cell_wall_metabolism_enzyme"/>
</dbReference>
<dbReference type="GO" id="GO:0042834">
    <property type="term" value="F:peptidoglycan binding"/>
    <property type="evidence" value="ECO:0007669"/>
    <property type="project" value="InterPro"/>
</dbReference>
<keyword evidence="4" id="KW-0479">Metal-binding</keyword>
<evidence type="ECO:0000259" key="10">
    <source>
        <dbReference type="Pfam" id="PF19425"/>
    </source>
</evidence>
<dbReference type="STRING" id="1434072.SAMN05216210_0153"/>
<dbReference type="GO" id="GO:0006508">
    <property type="term" value="P:proteolysis"/>
    <property type="evidence" value="ECO:0007669"/>
    <property type="project" value="UniProtKB-KW"/>
</dbReference>
<feature type="domain" description="Opacity-associated protein A LysM-like" evidence="9">
    <location>
        <begin position="127"/>
        <end position="205"/>
    </location>
</feature>
<dbReference type="Gene3D" id="2.70.70.10">
    <property type="entry name" value="Glucose Permease (Domain IIA)"/>
    <property type="match status" value="1"/>
</dbReference>
<dbReference type="Pfam" id="PF19425">
    <property type="entry name" value="Csd3_N2"/>
    <property type="match status" value="1"/>
</dbReference>
<dbReference type="GO" id="GO:0030313">
    <property type="term" value="C:cell envelope"/>
    <property type="evidence" value="ECO:0007669"/>
    <property type="project" value="UniProtKB-SubCell"/>
</dbReference>
<proteinExistence type="predicted"/>
<dbReference type="InterPro" id="IPR016047">
    <property type="entry name" value="M23ase_b-sheet_dom"/>
</dbReference>
<accession>A0A1H2DZS0</accession>
<evidence type="ECO:0000256" key="4">
    <source>
        <dbReference type="ARBA" id="ARBA00022723"/>
    </source>
</evidence>
<organism evidence="11 12">
    <name type="scientific">Halopseudomonas salegens</name>
    <dbReference type="NCBI Taxonomy" id="1434072"/>
    <lineage>
        <taxon>Bacteria</taxon>
        <taxon>Pseudomonadati</taxon>
        <taxon>Pseudomonadota</taxon>
        <taxon>Gammaproteobacteria</taxon>
        <taxon>Pseudomonadales</taxon>
        <taxon>Pseudomonadaceae</taxon>
        <taxon>Halopseudomonas</taxon>
    </lineage>
</organism>
<dbReference type="SUPFAM" id="SSF51261">
    <property type="entry name" value="Duplicated hybrid motif"/>
    <property type="match status" value="1"/>
</dbReference>
<dbReference type="InterPro" id="IPR045834">
    <property type="entry name" value="Csd3_N2"/>
</dbReference>
<keyword evidence="6" id="KW-0862">Zinc</keyword>
<gene>
    <name evidence="11" type="ORF">SAMN05216210_0153</name>
</gene>
<evidence type="ECO:0000313" key="11">
    <source>
        <dbReference type="EMBL" id="SDT88341.1"/>
    </source>
</evidence>
<dbReference type="PANTHER" id="PTHR21666">
    <property type="entry name" value="PEPTIDASE-RELATED"/>
    <property type="match status" value="1"/>
</dbReference>
<dbReference type="GO" id="GO:0046872">
    <property type="term" value="F:metal ion binding"/>
    <property type="evidence" value="ECO:0007669"/>
    <property type="project" value="UniProtKB-KW"/>
</dbReference>
<dbReference type="EMBL" id="LT629787">
    <property type="protein sequence ID" value="SDT88341.1"/>
    <property type="molecule type" value="Genomic_DNA"/>
</dbReference>
<evidence type="ECO:0000259" key="8">
    <source>
        <dbReference type="Pfam" id="PF01551"/>
    </source>
</evidence>
<dbReference type="InterPro" id="IPR011055">
    <property type="entry name" value="Dup_hybrid_motif"/>
</dbReference>
<protein>
    <submittedName>
        <fullName evidence="11">Murein DD-endopeptidase MepM and murein hydrolase activator NlpD, contain LysM domain</fullName>
    </submittedName>
</protein>
<dbReference type="PANTHER" id="PTHR21666:SF288">
    <property type="entry name" value="CELL DIVISION PROTEIN YTFB"/>
    <property type="match status" value="1"/>
</dbReference>